<reference evidence="2 3" key="1">
    <citation type="submission" date="2020-08" db="EMBL/GenBank/DDBJ databases">
        <authorList>
            <person name="Newling K."/>
            <person name="Davey J."/>
            <person name="Forrester S."/>
        </authorList>
    </citation>
    <scope>NUCLEOTIDE SEQUENCE [LARGE SCALE GENOMIC DNA]</scope>
    <source>
        <strain evidence="3">Crithidia deanei Carvalho (ATCC PRA-265)</strain>
    </source>
</reference>
<keyword evidence="3" id="KW-1185">Reference proteome</keyword>
<keyword evidence="1" id="KW-0472">Membrane</keyword>
<proteinExistence type="predicted"/>
<dbReference type="EMBL" id="LR877148">
    <property type="protein sequence ID" value="CAD2214890.1"/>
    <property type="molecule type" value="Genomic_DNA"/>
</dbReference>
<keyword evidence="1" id="KW-1133">Transmembrane helix</keyword>
<evidence type="ECO:0000313" key="2">
    <source>
        <dbReference type="EMBL" id="CAD2214890.1"/>
    </source>
</evidence>
<sequence>MFPLQKEIDSRQRPRSFVVGKKGYSIAPLCGLYRMEYELGNDTEKDPTDPFSVLRQEVNQGIRLNDGSLDHYALLSVSTMTPLVCLESTLSLQATRKTKGYTVQLSYTAEEVVDDQQKPAEETEQPAVERVKPWYCFFFPFSECGAGVETFSVKINKTPLFGEIVRSRRRDGRLISSQQKKAFLGDSSDLEDEEPVKKEEGKTKKEQKLLYFYIIGQVDLPSLVQGDKKMSVEVFWRTRQLEYQNVTKIFIPYSFYCSPCYPDSVRGRVQLDPESPPIRDITSPNCKGSLLYVRTVSKGERSALFRLEAVQSAHTSIATNFNEKDGMLLFEVQLGKAWKGASADEISYWGLFTVIAVLLLILWYFLTKDLQL</sequence>
<gene>
    <name evidence="2" type="ORF">ADEAN_000234300</name>
</gene>
<keyword evidence="1" id="KW-0812">Transmembrane</keyword>
<evidence type="ECO:0000313" key="3">
    <source>
        <dbReference type="Proteomes" id="UP000515908"/>
    </source>
</evidence>
<dbReference type="AlphaFoldDB" id="A0A7G2C587"/>
<name>A0A7G2C587_9TRYP</name>
<evidence type="ECO:0000256" key="1">
    <source>
        <dbReference type="SAM" id="Phobius"/>
    </source>
</evidence>
<dbReference type="Proteomes" id="UP000515908">
    <property type="component" value="Chromosome 04"/>
</dbReference>
<accession>A0A7G2C587</accession>
<organism evidence="2 3">
    <name type="scientific">Angomonas deanei</name>
    <dbReference type="NCBI Taxonomy" id="59799"/>
    <lineage>
        <taxon>Eukaryota</taxon>
        <taxon>Discoba</taxon>
        <taxon>Euglenozoa</taxon>
        <taxon>Kinetoplastea</taxon>
        <taxon>Metakinetoplastina</taxon>
        <taxon>Trypanosomatida</taxon>
        <taxon>Trypanosomatidae</taxon>
        <taxon>Strigomonadinae</taxon>
        <taxon>Angomonas</taxon>
    </lineage>
</organism>
<protein>
    <submittedName>
        <fullName evidence="2">Uncharacterized protein</fullName>
    </submittedName>
</protein>
<feature type="transmembrane region" description="Helical" evidence="1">
    <location>
        <begin position="346"/>
        <end position="366"/>
    </location>
</feature>
<dbReference type="VEuPathDB" id="TriTrypDB:ADEAN_000234300"/>